<organism evidence="5 6">
    <name type="scientific">Amycolatopsis thermalba</name>
    <dbReference type="NCBI Taxonomy" id="944492"/>
    <lineage>
        <taxon>Bacteria</taxon>
        <taxon>Bacillati</taxon>
        <taxon>Actinomycetota</taxon>
        <taxon>Actinomycetes</taxon>
        <taxon>Pseudonocardiales</taxon>
        <taxon>Pseudonocardiaceae</taxon>
        <taxon>Amycolatopsis</taxon>
    </lineage>
</organism>
<keyword evidence="3 5" id="KW-0378">Hydrolase</keyword>
<keyword evidence="3" id="KW-0645">Protease</keyword>
<dbReference type="PANTHER" id="PTHR43390:SF1">
    <property type="entry name" value="CHLOROPLAST PROCESSING PEPTIDASE"/>
    <property type="match status" value="1"/>
</dbReference>
<dbReference type="InterPro" id="IPR036286">
    <property type="entry name" value="LexA/Signal_pep-like_sf"/>
</dbReference>
<dbReference type="NCBIfam" id="TIGR02227">
    <property type="entry name" value="sigpep_I_bact"/>
    <property type="match status" value="1"/>
</dbReference>
<dbReference type="GO" id="GO:0009003">
    <property type="term" value="F:signal peptidase activity"/>
    <property type="evidence" value="ECO:0007669"/>
    <property type="project" value="UniProtKB-EC"/>
</dbReference>
<dbReference type="Pfam" id="PF10502">
    <property type="entry name" value="Peptidase_S26"/>
    <property type="match status" value="1"/>
</dbReference>
<dbReference type="EC" id="3.4.21.89" evidence="3"/>
<name>A0ABY4NR71_9PSEU</name>
<keyword evidence="3" id="KW-0472">Membrane</keyword>
<evidence type="ECO:0000256" key="1">
    <source>
        <dbReference type="ARBA" id="ARBA00004401"/>
    </source>
</evidence>
<evidence type="ECO:0000256" key="2">
    <source>
        <dbReference type="ARBA" id="ARBA00009370"/>
    </source>
</evidence>
<dbReference type="Gene3D" id="2.10.109.10">
    <property type="entry name" value="Umud Fragment, subunit A"/>
    <property type="match status" value="1"/>
</dbReference>
<dbReference type="InterPro" id="IPR000223">
    <property type="entry name" value="Pept_S26A_signal_pept_1"/>
</dbReference>
<comment type="caution">
    <text evidence="3">Lacks conserved residue(s) required for the propagation of feature annotation.</text>
</comment>
<proteinExistence type="inferred from homology"/>
<evidence type="ECO:0000313" key="5">
    <source>
        <dbReference type="EMBL" id="UQS21886.1"/>
    </source>
</evidence>
<accession>A0ABY4NR71</accession>
<keyword evidence="3" id="KW-1133">Transmembrane helix</keyword>
<feature type="transmembrane region" description="Helical" evidence="3">
    <location>
        <begin position="6"/>
        <end position="28"/>
    </location>
</feature>
<evidence type="ECO:0000256" key="3">
    <source>
        <dbReference type="RuleBase" id="RU362042"/>
    </source>
</evidence>
<comment type="catalytic activity">
    <reaction evidence="3">
        <text>Cleavage of hydrophobic, N-terminal signal or leader sequences from secreted and periplasmic proteins.</text>
        <dbReference type="EC" id="3.4.21.89"/>
    </reaction>
</comment>
<gene>
    <name evidence="5" type="primary">lepB</name>
    <name evidence="5" type="ORF">L1857_03130</name>
</gene>
<protein>
    <recommendedName>
        <fullName evidence="3">Signal peptidase I</fullName>
        <ecNumber evidence="3">3.4.21.89</ecNumber>
    </recommendedName>
</protein>
<comment type="similarity">
    <text evidence="2 3">Belongs to the peptidase S26 family.</text>
</comment>
<comment type="subcellular location">
    <subcellularLocation>
        <location evidence="1">Cell membrane</location>
        <topology evidence="1">Single-pass type II membrane protein</topology>
    </subcellularLocation>
    <subcellularLocation>
        <location evidence="3">Membrane</location>
        <topology evidence="3">Single-pass type II membrane protein</topology>
    </subcellularLocation>
</comment>
<evidence type="ECO:0000313" key="6">
    <source>
        <dbReference type="Proteomes" id="UP000830158"/>
    </source>
</evidence>
<evidence type="ECO:0000259" key="4">
    <source>
        <dbReference type="Pfam" id="PF10502"/>
    </source>
</evidence>
<dbReference type="PRINTS" id="PR00727">
    <property type="entry name" value="LEADERPTASE"/>
</dbReference>
<dbReference type="EMBL" id="CP091196">
    <property type="protein sequence ID" value="UQS21886.1"/>
    <property type="molecule type" value="Genomic_DNA"/>
</dbReference>
<keyword evidence="6" id="KW-1185">Reference proteome</keyword>
<dbReference type="InterPro" id="IPR019533">
    <property type="entry name" value="Peptidase_S26"/>
</dbReference>
<dbReference type="PANTHER" id="PTHR43390">
    <property type="entry name" value="SIGNAL PEPTIDASE I"/>
    <property type="match status" value="1"/>
</dbReference>
<reference evidence="5" key="1">
    <citation type="submission" date="2022-01" db="EMBL/GenBank/DDBJ databases">
        <title>PSI-footprinting approach for the identification of protein synthesis inhibitor producers.</title>
        <authorList>
            <person name="Handel F."/>
            <person name="Kulik A."/>
            <person name="Wex K.W."/>
            <person name="Berscheid A."/>
            <person name="Saur J.S."/>
            <person name="Winkler A."/>
            <person name="Wibberg D."/>
            <person name="Kalinowski J."/>
            <person name="Broetz-Oesterhelt H."/>
            <person name="Mast Y."/>
        </authorList>
    </citation>
    <scope>NUCLEOTIDE SEQUENCE</scope>
    <source>
        <strain evidence="5">KNN 49.3e</strain>
    </source>
</reference>
<dbReference type="Proteomes" id="UP000830158">
    <property type="component" value="Chromosome"/>
</dbReference>
<feature type="domain" description="Peptidase S26" evidence="4">
    <location>
        <begin position="14"/>
        <end position="165"/>
    </location>
</feature>
<sequence>MKNHWWLPGTVMSLGLVTAAVAGLWSMLRYDSVELPASSMEPTLRQGDQLTLVDADGDVRHGDLIVFNGASWEVPRLFVKRVVGLGGDVVVCCDESERLLVNGVPVEEEYLLRDGPTYRFTAQVPAGSVFVLGDWRNNSADSRMHLSGPNGGAIPVSDVRARVVAVNGETLVPTSAFVDAGLSGGRLPAPDQRASLLVIGAGVTVFLGGLVWLVVVVSRGRGRPACAPPPP</sequence>
<dbReference type="SUPFAM" id="SSF51306">
    <property type="entry name" value="LexA/Signal peptidase"/>
    <property type="match status" value="1"/>
</dbReference>
<dbReference type="RefSeq" id="WP_116109769.1">
    <property type="nucleotide sequence ID" value="NZ_CP091196.1"/>
</dbReference>
<feature type="transmembrane region" description="Helical" evidence="3">
    <location>
        <begin position="196"/>
        <end position="215"/>
    </location>
</feature>
<dbReference type="CDD" id="cd06530">
    <property type="entry name" value="S26_SPase_I"/>
    <property type="match status" value="1"/>
</dbReference>
<keyword evidence="3" id="KW-0812">Transmembrane</keyword>